<dbReference type="InterPro" id="IPR050129">
    <property type="entry name" value="Zn_alcohol_dh"/>
</dbReference>
<dbReference type="SUPFAM" id="SSF51735">
    <property type="entry name" value="NAD(P)-binding Rossmann-fold domains"/>
    <property type="match status" value="1"/>
</dbReference>
<gene>
    <name evidence="3" type="ORF">Gocc_1774</name>
</gene>
<keyword evidence="4" id="KW-1185">Reference proteome</keyword>
<dbReference type="Gene3D" id="3.40.50.720">
    <property type="entry name" value="NAD(P)-binding Rossmann-like Domain"/>
    <property type="match status" value="2"/>
</dbReference>
<dbReference type="AlphaFoldDB" id="A0A7M2YY06"/>
<evidence type="ECO:0000256" key="1">
    <source>
        <dbReference type="ARBA" id="ARBA00023002"/>
    </source>
</evidence>
<feature type="domain" description="Alcohol dehydrogenase-like N-terminal" evidence="2">
    <location>
        <begin position="27"/>
        <end position="106"/>
    </location>
</feature>
<sequence length="281" mass="29134">MRAVVLGARGEPELADIDEPAGGGEPVRVLACGLCGSDVEKIGVAPAGTVLGHEVVAETADGRRVALVHHSGCGSCPRCRAGHESTCERFPEPTIVPGGFAERVRAGGWLELPADVSDARGTFVEPLACVLRGAERVPRGRVLVVGNGFIGRLFGAVLTRRGDEVFAIDREPARAGRPPDGPVDAVVLCAAGGGEAALRTVEPGGTVLLFADAGVVPVDPIYRRELTVIGSRSASPRHMAEAVALLPEIDLPDPTVLPLERFDEALALHRGAGALKVVLTP</sequence>
<dbReference type="InterPro" id="IPR036291">
    <property type="entry name" value="NAD(P)-bd_dom_sf"/>
</dbReference>
<dbReference type="PANTHER" id="PTHR43401:SF2">
    <property type="entry name" value="L-THREONINE 3-DEHYDROGENASE"/>
    <property type="match status" value="1"/>
</dbReference>
<evidence type="ECO:0000259" key="2">
    <source>
        <dbReference type="Pfam" id="PF08240"/>
    </source>
</evidence>
<reference evidence="3 4" key="1">
    <citation type="submission" date="2018-07" db="EMBL/GenBank/DDBJ databases">
        <title>High-quality-draft genome sequence of Gaiella occulta.</title>
        <authorList>
            <person name="Severino R."/>
            <person name="Froufe H.J.C."/>
            <person name="Rainey F.A."/>
            <person name="Barroso C."/>
            <person name="Albuquerque L."/>
            <person name="Lobo-Da-Cunha A."/>
            <person name="Da Costa M.S."/>
            <person name="Egas C."/>
        </authorList>
    </citation>
    <scope>NUCLEOTIDE SEQUENCE [LARGE SCALE GENOMIC DNA]</scope>
    <source>
        <strain evidence="3 4">F2-233</strain>
    </source>
</reference>
<accession>A0A7M2YY06</accession>
<dbReference type="Proteomes" id="UP000254134">
    <property type="component" value="Unassembled WGS sequence"/>
</dbReference>
<organism evidence="3 4">
    <name type="scientific">Gaiella occulta</name>
    <dbReference type="NCBI Taxonomy" id="1002870"/>
    <lineage>
        <taxon>Bacteria</taxon>
        <taxon>Bacillati</taxon>
        <taxon>Actinomycetota</taxon>
        <taxon>Thermoleophilia</taxon>
        <taxon>Gaiellales</taxon>
        <taxon>Gaiellaceae</taxon>
        <taxon>Gaiella</taxon>
    </lineage>
</organism>
<evidence type="ECO:0000313" key="3">
    <source>
        <dbReference type="EMBL" id="RDI74885.1"/>
    </source>
</evidence>
<dbReference type="EMBL" id="QQZY01000003">
    <property type="protein sequence ID" value="RDI74885.1"/>
    <property type="molecule type" value="Genomic_DNA"/>
</dbReference>
<dbReference type="InterPro" id="IPR011032">
    <property type="entry name" value="GroES-like_sf"/>
</dbReference>
<dbReference type="InterPro" id="IPR013154">
    <property type="entry name" value="ADH-like_N"/>
</dbReference>
<evidence type="ECO:0000313" key="4">
    <source>
        <dbReference type="Proteomes" id="UP000254134"/>
    </source>
</evidence>
<dbReference type="Gene3D" id="3.90.180.10">
    <property type="entry name" value="Medium-chain alcohol dehydrogenases, catalytic domain"/>
    <property type="match status" value="2"/>
</dbReference>
<comment type="caution">
    <text evidence="3">The sequence shown here is derived from an EMBL/GenBank/DDBJ whole genome shotgun (WGS) entry which is preliminary data.</text>
</comment>
<dbReference type="SUPFAM" id="SSF50129">
    <property type="entry name" value="GroES-like"/>
    <property type="match status" value="1"/>
</dbReference>
<reference evidence="4" key="2">
    <citation type="journal article" date="2019" name="MicrobiologyOpen">
        <title>High-quality draft genome sequence of Gaiella occulta isolated from a 150 meter deep mineral water borehole and comparison with the genome sequences of other deep-branching lineages of the phylum Actinobacteria.</title>
        <authorList>
            <person name="Severino R."/>
            <person name="Froufe H.J.C."/>
            <person name="Barroso C."/>
            <person name="Albuquerque L."/>
            <person name="Lobo-da-Cunha A."/>
            <person name="da Costa M.S."/>
            <person name="Egas C."/>
        </authorList>
    </citation>
    <scope>NUCLEOTIDE SEQUENCE [LARGE SCALE GENOMIC DNA]</scope>
    <source>
        <strain evidence="4">F2-233</strain>
    </source>
</reference>
<dbReference type="RefSeq" id="WP_181813497.1">
    <property type="nucleotide sequence ID" value="NZ_QQZY01000003.1"/>
</dbReference>
<keyword evidence="1" id="KW-0560">Oxidoreductase</keyword>
<protein>
    <submittedName>
        <fullName evidence="3">Threonine/Zn-dependent dehydrogenase-related protein</fullName>
    </submittedName>
</protein>
<name>A0A7M2YY06_9ACTN</name>
<dbReference type="GO" id="GO:0016491">
    <property type="term" value="F:oxidoreductase activity"/>
    <property type="evidence" value="ECO:0007669"/>
    <property type="project" value="UniProtKB-KW"/>
</dbReference>
<proteinExistence type="predicted"/>
<dbReference type="PANTHER" id="PTHR43401">
    <property type="entry name" value="L-THREONINE 3-DEHYDROGENASE"/>
    <property type="match status" value="1"/>
</dbReference>
<dbReference type="Pfam" id="PF08240">
    <property type="entry name" value="ADH_N"/>
    <property type="match status" value="1"/>
</dbReference>